<evidence type="ECO:0000313" key="3">
    <source>
        <dbReference type="Proteomes" id="UP000680206"/>
    </source>
</evidence>
<dbReference type="InterPro" id="IPR001242">
    <property type="entry name" value="Condensation_dom"/>
</dbReference>
<evidence type="ECO:0000259" key="1">
    <source>
        <dbReference type="Pfam" id="PF00668"/>
    </source>
</evidence>
<dbReference type="RefSeq" id="WP_208240250.1">
    <property type="nucleotide sequence ID" value="NZ_JAGEPF010000007.1"/>
</dbReference>
<proteinExistence type="predicted"/>
<protein>
    <recommendedName>
        <fullName evidence="1">Condensation domain-containing protein</fullName>
    </recommendedName>
</protein>
<keyword evidence="3" id="KW-1185">Reference proteome</keyword>
<evidence type="ECO:0000313" key="2">
    <source>
        <dbReference type="EMBL" id="MBO2458312.1"/>
    </source>
</evidence>
<dbReference type="PANTHER" id="PTHR45527">
    <property type="entry name" value="NONRIBOSOMAL PEPTIDE SYNTHETASE"/>
    <property type="match status" value="1"/>
</dbReference>
<comment type="caution">
    <text evidence="2">The sequence shown here is derived from an EMBL/GenBank/DDBJ whole genome shotgun (WGS) entry which is preliminary data.</text>
</comment>
<organism evidence="2 3">
    <name type="scientific">Actinomadura violacea</name>
    <dbReference type="NCBI Taxonomy" id="2819934"/>
    <lineage>
        <taxon>Bacteria</taxon>
        <taxon>Bacillati</taxon>
        <taxon>Actinomycetota</taxon>
        <taxon>Actinomycetes</taxon>
        <taxon>Streptosporangiales</taxon>
        <taxon>Thermomonosporaceae</taxon>
        <taxon>Actinomadura</taxon>
    </lineage>
</organism>
<gene>
    <name evidence="2" type="ORF">J4709_12115</name>
</gene>
<dbReference type="Pfam" id="PF00668">
    <property type="entry name" value="Condensation"/>
    <property type="match status" value="1"/>
</dbReference>
<dbReference type="Gene3D" id="3.30.559.10">
    <property type="entry name" value="Chloramphenicol acetyltransferase-like domain"/>
    <property type="match status" value="1"/>
</dbReference>
<dbReference type="Proteomes" id="UP000680206">
    <property type="component" value="Unassembled WGS sequence"/>
</dbReference>
<dbReference type="PANTHER" id="PTHR45527:SF1">
    <property type="entry name" value="FATTY ACID SYNTHASE"/>
    <property type="match status" value="1"/>
</dbReference>
<dbReference type="InterPro" id="IPR023213">
    <property type="entry name" value="CAT-like_dom_sf"/>
</dbReference>
<name>A0ABS3RNR7_9ACTN</name>
<dbReference type="EMBL" id="JAGEPF010000007">
    <property type="protein sequence ID" value="MBO2458312.1"/>
    <property type="molecule type" value="Genomic_DNA"/>
</dbReference>
<reference evidence="2 3" key="1">
    <citation type="submission" date="2021-03" db="EMBL/GenBank/DDBJ databases">
        <title>Actinomadura violae sp. nov., isolated from lichen in Thailand.</title>
        <authorList>
            <person name="Kanchanasin P."/>
            <person name="Saeng-In P."/>
            <person name="Phongsopitanun W."/>
            <person name="Yuki M."/>
            <person name="Kudo T."/>
            <person name="Ohkuma M."/>
            <person name="Tanasupawat S."/>
        </authorList>
    </citation>
    <scope>NUCLEOTIDE SEQUENCE [LARGE SCALE GENOMIC DNA]</scope>
    <source>
        <strain evidence="2 3">LCR2-06</strain>
    </source>
</reference>
<feature type="domain" description="Condensation" evidence="1">
    <location>
        <begin position="5"/>
        <end position="452"/>
    </location>
</feature>
<dbReference type="SUPFAM" id="SSF52777">
    <property type="entry name" value="CoA-dependent acyltransferases"/>
    <property type="match status" value="2"/>
</dbReference>
<accession>A0ABS3RNR7</accession>
<sequence>MNSEKALSVGQEALWFLRELAPESAAYNLAFGVRVRGRVDGAALRAAVAAVAARHDMIRSRFAVSRGRPVRLVGAEGPGLEIEDATGMDGLRAAAHRVVAEPFDLAAAAFRCRLVRGPGDTSVLVLASHHIASDALAHGIVLREVFDAYAALVAGKAPGWPEPAGDFDGHVRDEERLLASARAAELERHWRAEAVGAEAAELPTDRPRPPRRAFTGGTIEHAVLPEQAARIAQAADALGVTRFSFLLAAFQAVTHRYTRSAEFLVGCPLTTRFGRAHRETVGYFVNTVPVRARFGPATTFRETATAAQRAVTQGLAHGRYPIGRLVHDLGGHRDPGRSPLFQLTFTMVGGEGAGPVAALGLAGERSAARARVAGLDLAPLDLDQQEGQFDLAVEMVDAGGTLRAVGRYDGALFERDTVARFLGHLVAFAGAAAEAPDRRVRQVPLMDADEAARTLALGAARPAGDAGQHTSARFRPVP</sequence>
<dbReference type="Gene3D" id="3.30.559.30">
    <property type="entry name" value="Nonribosomal peptide synthetase, condensation domain"/>
    <property type="match status" value="1"/>
</dbReference>